<proteinExistence type="predicted"/>
<dbReference type="Proteomes" id="UP001496146">
    <property type="component" value="Unassembled WGS sequence"/>
</dbReference>
<reference evidence="1 2" key="1">
    <citation type="submission" date="2024-03" db="EMBL/GenBank/DDBJ databases">
        <title>Human intestinal bacterial collection.</title>
        <authorList>
            <person name="Pauvert C."/>
            <person name="Hitch T.C.A."/>
            <person name="Clavel T."/>
        </authorList>
    </citation>
    <scope>NUCLEOTIDE SEQUENCE [LARGE SCALE GENOMIC DNA]</scope>
    <source>
        <strain evidence="1 2">CLA-JM-H7-B</strain>
    </source>
</reference>
<sequence>MMANKRMFSVDVVETDAFLDLPSKTQALYFHLGMRADDDGFVSSPRTIVRTIGCTTGDLKQLEAAGYVISFSSGVLVVTDWKVNNTLKSDRYRKTMFQNELALLKESASKRYILSGNGTISEPIRNQNGNQQEPQYSTVKDSVEKCRLEQESNAAAAAGEPDTPPVDIFTSFADGDGELLQALQDYDRMRKEKRKSLTDTMRRSLCQQLDEEFHRCEWVQIIKQATRQGWLKFYPLDKDKPASTVPEFESAGDQISRIIENLKRKNGA</sequence>
<evidence type="ECO:0000313" key="1">
    <source>
        <dbReference type="EMBL" id="MEQ2377016.1"/>
    </source>
</evidence>
<evidence type="ECO:0008006" key="3">
    <source>
        <dbReference type="Google" id="ProtNLM"/>
    </source>
</evidence>
<dbReference type="EMBL" id="JBBMEP010000009">
    <property type="protein sequence ID" value="MEQ2377016.1"/>
    <property type="molecule type" value="Genomic_DNA"/>
</dbReference>
<keyword evidence="2" id="KW-1185">Reference proteome</keyword>
<organism evidence="1 2">
    <name type="scientific">Faecalibacterium faecis</name>
    <dbReference type="NCBI Taxonomy" id="3133157"/>
    <lineage>
        <taxon>Bacteria</taxon>
        <taxon>Bacillati</taxon>
        <taxon>Bacillota</taxon>
        <taxon>Clostridia</taxon>
        <taxon>Eubacteriales</taxon>
        <taxon>Oscillospiraceae</taxon>
        <taxon>Faecalibacterium</taxon>
    </lineage>
</organism>
<accession>A0ABV1BRH7</accession>
<evidence type="ECO:0000313" key="2">
    <source>
        <dbReference type="Proteomes" id="UP001496146"/>
    </source>
</evidence>
<protein>
    <recommendedName>
        <fullName evidence="3">Replisome organizer</fullName>
    </recommendedName>
</protein>
<comment type="caution">
    <text evidence="1">The sequence shown here is derived from an EMBL/GenBank/DDBJ whole genome shotgun (WGS) entry which is preliminary data.</text>
</comment>
<name>A0ABV1BRH7_9FIRM</name>
<gene>
    <name evidence="1" type="ORF">WMO17_06505</name>
</gene>
<dbReference type="RefSeq" id="WP_349137714.1">
    <property type="nucleotide sequence ID" value="NZ_JBBMEP010000009.1"/>
</dbReference>